<dbReference type="Proteomes" id="UP000199515">
    <property type="component" value="Unassembled WGS sequence"/>
</dbReference>
<comment type="subcellular location">
    <subcellularLocation>
        <location evidence="1">Cell membrane</location>
        <topology evidence="1">Multi-pass membrane protein</topology>
    </subcellularLocation>
</comment>
<feature type="transmembrane region" description="Helical" evidence="7">
    <location>
        <begin position="214"/>
        <end position="234"/>
    </location>
</feature>
<evidence type="ECO:0000256" key="7">
    <source>
        <dbReference type="SAM" id="Phobius"/>
    </source>
</evidence>
<protein>
    <submittedName>
        <fullName evidence="8">Major Facilitator Superfamily protein</fullName>
    </submittedName>
</protein>
<keyword evidence="2" id="KW-1003">Cell membrane</keyword>
<dbReference type="GO" id="GO:0005886">
    <property type="term" value="C:plasma membrane"/>
    <property type="evidence" value="ECO:0007669"/>
    <property type="project" value="UniProtKB-SubCell"/>
</dbReference>
<keyword evidence="3 7" id="KW-0812">Transmembrane</keyword>
<dbReference type="Pfam" id="PF07690">
    <property type="entry name" value="MFS_1"/>
    <property type="match status" value="1"/>
</dbReference>
<evidence type="ECO:0000256" key="4">
    <source>
        <dbReference type="ARBA" id="ARBA00022989"/>
    </source>
</evidence>
<dbReference type="InterPro" id="IPR011701">
    <property type="entry name" value="MFS"/>
</dbReference>
<name>A0A1H2SF20_9PSEU</name>
<dbReference type="RefSeq" id="WP_091285383.1">
    <property type="nucleotide sequence ID" value="NZ_FNON01000001.1"/>
</dbReference>
<evidence type="ECO:0000256" key="3">
    <source>
        <dbReference type="ARBA" id="ARBA00022692"/>
    </source>
</evidence>
<dbReference type="SUPFAM" id="SSF103473">
    <property type="entry name" value="MFS general substrate transporter"/>
    <property type="match status" value="1"/>
</dbReference>
<accession>A0A1H2SF20</accession>
<feature type="transmembrane region" description="Helical" evidence="7">
    <location>
        <begin position="133"/>
        <end position="153"/>
    </location>
</feature>
<dbReference type="CDD" id="cd06173">
    <property type="entry name" value="MFS_MefA_like"/>
    <property type="match status" value="1"/>
</dbReference>
<dbReference type="AlphaFoldDB" id="A0A1H2SF20"/>
<keyword evidence="4 7" id="KW-1133">Transmembrane helix</keyword>
<dbReference type="PANTHER" id="PTHR23513">
    <property type="entry name" value="INTEGRAL MEMBRANE EFFLUX PROTEIN-RELATED"/>
    <property type="match status" value="1"/>
</dbReference>
<proteinExistence type="predicted"/>
<dbReference type="PANTHER" id="PTHR23513:SF11">
    <property type="entry name" value="STAPHYLOFERRIN A TRANSPORTER"/>
    <property type="match status" value="1"/>
</dbReference>
<feature type="transmembrane region" description="Helical" evidence="7">
    <location>
        <begin position="92"/>
        <end position="112"/>
    </location>
</feature>
<feature type="transmembrane region" description="Helical" evidence="7">
    <location>
        <begin position="273"/>
        <end position="294"/>
    </location>
</feature>
<feature type="region of interest" description="Disordered" evidence="6">
    <location>
        <begin position="388"/>
        <end position="415"/>
    </location>
</feature>
<dbReference type="InterPro" id="IPR036259">
    <property type="entry name" value="MFS_trans_sf"/>
</dbReference>
<evidence type="ECO:0000313" key="8">
    <source>
        <dbReference type="EMBL" id="SDW30190.1"/>
    </source>
</evidence>
<dbReference type="Gene3D" id="1.20.1250.20">
    <property type="entry name" value="MFS general substrate transporter like domains"/>
    <property type="match status" value="1"/>
</dbReference>
<sequence length="415" mass="42212">MTRRLWVLLLAATVSQVGDRIAATALGLSAAQAGSPGLLTAIYVAELLPGVVVGLLGGVVADRLRRPWPWPAVLLVQACCYGLIGSTSSPELTVALVGAAATASSLLGPVSTKYVHALAGARHRALAARLTSSAPALSAVLGPAIGGVVFAGLGRSGAMTLDVASFLVLAGAAMVCVRRLPPIEGIARPPLTIASLMSGFGSLGRVRGLRKSGVLVLVSIIFGTALEGVVGIFFFTQQRGVDSRAYGIIVACWAAGLLAGSLNPWATRNASRAALVIPASGLVMGAGIAALPLFASVPAFGALFVMGGAANGVLNSALRYLVFEDVPHDRQGRTWAAFGVLANGMTLLGYFVGYLGERISVPMALVGSGAVVILCSAVRLLHWHRSPGGTGASRTRGSADATSLIAARPSQPEQP</sequence>
<feature type="transmembrane region" description="Helical" evidence="7">
    <location>
        <begin position="246"/>
        <end position="266"/>
    </location>
</feature>
<evidence type="ECO:0000313" key="9">
    <source>
        <dbReference type="Proteomes" id="UP000199515"/>
    </source>
</evidence>
<feature type="transmembrane region" description="Helical" evidence="7">
    <location>
        <begin position="159"/>
        <end position="177"/>
    </location>
</feature>
<evidence type="ECO:0000256" key="6">
    <source>
        <dbReference type="SAM" id="MobiDB-lite"/>
    </source>
</evidence>
<keyword evidence="5 7" id="KW-0472">Membrane</keyword>
<organism evidence="8 9">
    <name type="scientific">Amycolatopsis xylanica</name>
    <dbReference type="NCBI Taxonomy" id="589385"/>
    <lineage>
        <taxon>Bacteria</taxon>
        <taxon>Bacillati</taxon>
        <taxon>Actinomycetota</taxon>
        <taxon>Actinomycetes</taxon>
        <taxon>Pseudonocardiales</taxon>
        <taxon>Pseudonocardiaceae</taxon>
        <taxon>Amycolatopsis</taxon>
    </lineage>
</organism>
<feature type="transmembrane region" description="Helical" evidence="7">
    <location>
        <begin position="68"/>
        <end position="86"/>
    </location>
</feature>
<dbReference type="OrthoDB" id="5148600at2"/>
<reference evidence="8 9" key="1">
    <citation type="submission" date="2016-10" db="EMBL/GenBank/DDBJ databases">
        <authorList>
            <person name="de Groot N.N."/>
        </authorList>
    </citation>
    <scope>NUCLEOTIDE SEQUENCE [LARGE SCALE GENOMIC DNA]</scope>
    <source>
        <strain evidence="8 9">CPCC 202699</strain>
    </source>
</reference>
<feature type="transmembrane region" description="Helical" evidence="7">
    <location>
        <begin position="300"/>
        <end position="322"/>
    </location>
</feature>
<evidence type="ECO:0000256" key="5">
    <source>
        <dbReference type="ARBA" id="ARBA00023136"/>
    </source>
</evidence>
<feature type="transmembrane region" description="Helical" evidence="7">
    <location>
        <begin position="359"/>
        <end position="381"/>
    </location>
</feature>
<dbReference type="STRING" id="589385.SAMN05421504_101202"/>
<gene>
    <name evidence="8" type="ORF">SAMN05421504_101202</name>
</gene>
<evidence type="ECO:0000256" key="2">
    <source>
        <dbReference type="ARBA" id="ARBA00022475"/>
    </source>
</evidence>
<dbReference type="EMBL" id="FNON01000001">
    <property type="protein sequence ID" value="SDW30190.1"/>
    <property type="molecule type" value="Genomic_DNA"/>
</dbReference>
<dbReference type="GO" id="GO:0022857">
    <property type="term" value="F:transmembrane transporter activity"/>
    <property type="evidence" value="ECO:0007669"/>
    <property type="project" value="InterPro"/>
</dbReference>
<keyword evidence="9" id="KW-1185">Reference proteome</keyword>
<feature type="transmembrane region" description="Helical" evidence="7">
    <location>
        <begin position="43"/>
        <end position="61"/>
    </location>
</feature>
<evidence type="ECO:0000256" key="1">
    <source>
        <dbReference type="ARBA" id="ARBA00004651"/>
    </source>
</evidence>
<feature type="transmembrane region" description="Helical" evidence="7">
    <location>
        <begin position="334"/>
        <end position="353"/>
    </location>
</feature>